<name>B9SWE2_RICCO</name>
<protein>
    <submittedName>
        <fullName evidence="1">Uncharacterized protein</fullName>
    </submittedName>
</protein>
<reference evidence="2" key="1">
    <citation type="journal article" date="2010" name="Nat. Biotechnol.">
        <title>Draft genome sequence of the oilseed species Ricinus communis.</title>
        <authorList>
            <person name="Chan A.P."/>
            <person name="Crabtree J."/>
            <person name="Zhao Q."/>
            <person name="Lorenzi H."/>
            <person name="Orvis J."/>
            <person name="Puiu D."/>
            <person name="Melake-Berhan A."/>
            <person name="Jones K.M."/>
            <person name="Redman J."/>
            <person name="Chen G."/>
            <person name="Cahoon E.B."/>
            <person name="Gedil M."/>
            <person name="Stanke M."/>
            <person name="Haas B.J."/>
            <person name="Wortman J.R."/>
            <person name="Fraser-Liggett C.M."/>
            <person name="Ravel J."/>
            <person name="Rabinowicz P.D."/>
        </authorList>
    </citation>
    <scope>NUCLEOTIDE SEQUENCE [LARGE SCALE GENOMIC DNA]</scope>
    <source>
        <strain evidence="2">cv. Hale</strain>
    </source>
</reference>
<dbReference type="InParanoid" id="B9SWE2"/>
<dbReference type="Proteomes" id="UP000008311">
    <property type="component" value="Unassembled WGS sequence"/>
</dbReference>
<evidence type="ECO:0000313" key="2">
    <source>
        <dbReference type="Proteomes" id="UP000008311"/>
    </source>
</evidence>
<sequence>MASNSNGDSKVYRENFSYNGGNIIDSSKGRVSERTVFRGRRKVIDMSKSHVGFLTSSTAIAATPLRQWHLVTCGSASTGVSASLDDKVEEVNVSSNTRLIFSSYC</sequence>
<accession>B9SWE2</accession>
<keyword evidence="2" id="KW-1185">Reference proteome</keyword>
<proteinExistence type="predicted"/>
<dbReference type="EMBL" id="EQ974197">
    <property type="protein sequence ID" value="EEF32078.1"/>
    <property type="molecule type" value="Genomic_DNA"/>
</dbReference>
<organism evidence="1 2">
    <name type="scientific">Ricinus communis</name>
    <name type="common">Castor bean</name>
    <dbReference type="NCBI Taxonomy" id="3988"/>
    <lineage>
        <taxon>Eukaryota</taxon>
        <taxon>Viridiplantae</taxon>
        <taxon>Streptophyta</taxon>
        <taxon>Embryophyta</taxon>
        <taxon>Tracheophyta</taxon>
        <taxon>Spermatophyta</taxon>
        <taxon>Magnoliopsida</taxon>
        <taxon>eudicotyledons</taxon>
        <taxon>Gunneridae</taxon>
        <taxon>Pentapetalae</taxon>
        <taxon>rosids</taxon>
        <taxon>fabids</taxon>
        <taxon>Malpighiales</taxon>
        <taxon>Euphorbiaceae</taxon>
        <taxon>Acalyphoideae</taxon>
        <taxon>Acalypheae</taxon>
        <taxon>Ricinus</taxon>
    </lineage>
</organism>
<dbReference type="AlphaFoldDB" id="B9SWE2"/>
<gene>
    <name evidence="1" type="ORF">RCOM_1205060</name>
</gene>
<evidence type="ECO:0000313" key="1">
    <source>
        <dbReference type="EMBL" id="EEF32078.1"/>
    </source>
</evidence>